<organism evidence="1 2">
    <name type="scientific">Daucus carota subsp. sativus</name>
    <name type="common">Carrot</name>
    <dbReference type="NCBI Taxonomy" id="79200"/>
    <lineage>
        <taxon>Eukaryota</taxon>
        <taxon>Viridiplantae</taxon>
        <taxon>Streptophyta</taxon>
        <taxon>Embryophyta</taxon>
        <taxon>Tracheophyta</taxon>
        <taxon>Spermatophyta</taxon>
        <taxon>Magnoliopsida</taxon>
        <taxon>eudicotyledons</taxon>
        <taxon>Gunneridae</taxon>
        <taxon>Pentapetalae</taxon>
        <taxon>asterids</taxon>
        <taxon>campanulids</taxon>
        <taxon>Apiales</taxon>
        <taxon>Apiaceae</taxon>
        <taxon>Apioideae</taxon>
        <taxon>Scandiceae</taxon>
        <taxon>Daucinae</taxon>
        <taxon>Daucus</taxon>
        <taxon>Daucus sect. Daucus</taxon>
    </lineage>
</organism>
<dbReference type="AlphaFoldDB" id="A0A175YAR9"/>
<sequence>MVALSRRRHNLPKPLPTLLPHASHLRRLFSTDSTPFTVETSTSFTYSNCEPPLRYVETSAAELMTFFNDMAKMRRMEIVVYSLYKSKLSYFCRWVK</sequence>
<keyword evidence="2" id="KW-1185">Reference proteome</keyword>
<gene>
    <name evidence="1" type="ORF">DCAR_0831007</name>
</gene>
<dbReference type="EMBL" id="CP093350">
    <property type="protein sequence ID" value="WOH11520.1"/>
    <property type="molecule type" value="Genomic_DNA"/>
</dbReference>
<reference evidence="1" key="1">
    <citation type="journal article" date="2016" name="Nat. Genet.">
        <title>A high-quality carrot genome assembly provides new insights into carotenoid accumulation and asterid genome evolution.</title>
        <authorList>
            <person name="Iorizzo M."/>
            <person name="Ellison S."/>
            <person name="Senalik D."/>
            <person name="Zeng P."/>
            <person name="Satapoomin P."/>
            <person name="Huang J."/>
            <person name="Bowman M."/>
            <person name="Iovene M."/>
            <person name="Sanseverino W."/>
            <person name="Cavagnaro P."/>
            <person name="Yildiz M."/>
            <person name="Macko-Podgorni A."/>
            <person name="Moranska E."/>
            <person name="Grzebelus E."/>
            <person name="Grzebelus D."/>
            <person name="Ashrafi H."/>
            <person name="Zheng Z."/>
            <person name="Cheng S."/>
            <person name="Spooner D."/>
            <person name="Van Deynze A."/>
            <person name="Simon P."/>
        </authorList>
    </citation>
    <scope>NUCLEOTIDE SEQUENCE</scope>
    <source>
        <tissue evidence="1">Leaf</tissue>
    </source>
</reference>
<reference evidence="1" key="2">
    <citation type="submission" date="2022-03" db="EMBL/GenBank/DDBJ databases">
        <title>Draft title - Genomic analysis of global carrot germplasm unveils the trajectory of domestication and the origin of high carotenoid orange carrot.</title>
        <authorList>
            <person name="Iorizzo M."/>
            <person name="Ellison S."/>
            <person name="Senalik D."/>
            <person name="Macko-Podgorni A."/>
            <person name="Grzebelus D."/>
            <person name="Bostan H."/>
            <person name="Rolling W."/>
            <person name="Curaba J."/>
            <person name="Simon P."/>
        </authorList>
    </citation>
    <scope>NUCLEOTIDE SEQUENCE</scope>
    <source>
        <tissue evidence="1">Leaf</tissue>
    </source>
</reference>
<accession>A0A175YAR9</accession>
<name>A0A175YAR9_DAUCS</name>
<protein>
    <submittedName>
        <fullName evidence="1">Uncharacterized protein</fullName>
    </submittedName>
</protein>
<proteinExistence type="predicted"/>
<evidence type="ECO:0000313" key="1">
    <source>
        <dbReference type="EMBL" id="WOH11520.1"/>
    </source>
</evidence>
<evidence type="ECO:0000313" key="2">
    <source>
        <dbReference type="Proteomes" id="UP000077755"/>
    </source>
</evidence>
<dbReference type="Gramene" id="KZM80517">
    <property type="protein sequence ID" value="KZM80517"/>
    <property type="gene ID" value="DCAR_032213"/>
</dbReference>
<dbReference type="Proteomes" id="UP000077755">
    <property type="component" value="Chromosome 8"/>
</dbReference>